<sequence length="134" mass="13513">MTMKNVVLPAVIGLVAAAAPVLSPPAARADIDFYCRPGCWGAIAASTSAGQVAIRQNYRTRNQAEDAAVLWCDVTGKTNDCQVVVSGLGCLSVAESSDGKTLAGRQALFQDAADAAALDAAGPGSTIDLNGCSG</sequence>
<reference evidence="3 4" key="1">
    <citation type="journal article" date="2015" name="Emerg. Microbes Infect.">
        <title>Characterization of 17 strains belonging to the Mycobacterium simiae complex and description of Mycobacterium paraense sp. nov.</title>
        <authorList>
            <person name="Fusco da Costa A.R."/>
            <person name="Fedrizzi T."/>
            <person name="Lopes M.L."/>
            <person name="Pecorari M."/>
            <person name="Oliveira da Costa W.L."/>
            <person name="Giacobazzi E."/>
            <person name="da Costa Bahia J.R."/>
            <person name="De Sanctis V."/>
            <person name="Batista Lima K.V."/>
            <person name="Bertorelli R."/>
            <person name="Grottola A."/>
            <person name="Fabio A."/>
            <person name="Mariottini A."/>
            <person name="Ferretti P."/>
            <person name="Di Leva F."/>
            <person name="Fregni Serpini G."/>
            <person name="Tagliazucchi S."/>
            <person name="Rumpianesi F."/>
            <person name="Jousson O."/>
            <person name="Segata N."/>
            <person name="Tortoli E."/>
        </authorList>
    </citation>
    <scope>NUCLEOTIDE SEQUENCE [LARGE SCALE GENOMIC DNA]</scope>
    <source>
        <strain evidence="3 4">IEC33</strain>
    </source>
</reference>
<evidence type="ECO:0000313" key="4">
    <source>
        <dbReference type="Proteomes" id="UP000193285"/>
    </source>
</evidence>
<dbReference type="Pfam" id="PF13827">
    <property type="entry name" value="DUF4189"/>
    <property type="match status" value="1"/>
</dbReference>
<evidence type="ECO:0000313" key="3">
    <source>
        <dbReference type="EMBL" id="ORW50611.1"/>
    </source>
</evidence>
<gene>
    <name evidence="3" type="ORF">AWB90_06860</name>
</gene>
<accession>A0A1X2AGU0</accession>
<keyword evidence="1" id="KW-0732">Signal</keyword>
<dbReference type="AlphaFoldDB" id="A0A1X2AGU0"/>
<dbReference type="InterPro" id="IPR025240">
    <property type="entry name" value="DUF4189"/>
</dbReference>
<evidence type="ECO:0000256" key="1">
    <source>
        <dbReference type="SAM" id="SignalP"/>
    </source>
</evidence>
<dbReference type="Proteomes" id="UP000193285">
    <property type="component" value="Unassembled WGS sequence"/>
</dbReference>
<feature type="chain" id="PRO_5012123181" description="DUF4189 domain-containing protein" evidence="1">
    <location>
        <begin position="30"/>
        <end position="134"/>
    </location>
</feature>
<feature type="domain" description="DUF4189" evidence="2">
    <location>
        <begin position="40"/>
        <end position="118"/>
    </location>
</feature>
<name>A0A1X2AGU0_9MYCO</name>
<protein>
    <recommendedName>
        <fullName evidence="2">DUF4189 domain-containing protein</fullName>
    </recommendedName>
</protein>
<comment type="caution">
    <text evidence="3">The sequence shown here is derived from an EMBL/GenBank/DDBJ whole genome shotgun (WGS) entry which is preliminary data.</text>
</comment>
<organism evidence="3 4">
    <name type="scientific">Mycobacterium paraense</name>
    <dbReference type="NCBI Taxonomy" id="767916"/>
    <lineage>
        <taxon>Bacteria</taxon>
        <taxon>Bacillati</taxon>
        <taxon>Actinomycetota</taxon>
        <taxon>Actinomycetes</taxon>
        <taxon>Mycobacteriales</taxon>
        <taxon>Mycobacteriaceae</taxon>
        <taxon>Mycobacterium</taxon>
        <taxon>Mycobacterium simiae complex</taxon>
    </lineage>
</organism>
<dbReference type="EMBL" id="LQPN01000031">
    <property type="protein sequence ID" value="ORW50611.1"/>
    <property type="molecule type" value="Genomic_DNA"/>
</dbReference>
<proteinExistence type="predicted"/>
<feature type="signal peptide" evidence="1">
    <location>
        <begin position="1"/>
        <end position="29"/>
    </location>
</feature>
<evidence type="ECO:0000259" key="2">
    <source>
        <dbReference type="Pfam" id="PF13827"/>
    </source>
</evidence>